<organism evidence="1 2">
    <name type="scientific">Roseateles aquatilis</name>
    <dbReference type="NCBI Taxonomy" id="431061"/>
    <lineage>
        <taxon>Bacteria</taxon>
        <taxon>Pseudomonadati</taxon>
        <taxon>Pseudomonadota</taxon>
        <taxon>Betaproteobacteria</taxon>
        <taxon>Burkholderiales</taxon>
        <taxon>Sphaerotilaceae</taxon>
        <taxon>Roseateles</taxon>
    </lineage>
</organism>
<proteinExistence type="predicted"/>
<evidence type="ECO:0008006" key="3">
    <source>
        <dbReference type="Google" id="ProtNLM"/>
    </source>
</evidence>
<dbReference type="EMBL" id="NIOF01000011">
    <property type="protein sequence ID" value="OWQ86194.1"/>
    <property type="molecule type" value="Genomic_DNA"/>
</dbReference>
<keyword evidence="2" id="KW-1185">Reference proteome</keyword>
<evidence type="ECO:0000313" key="1">
    <source>
        <dbReference type="EMBL" id="OWQ86194.1"/>
    </source>
</evidence>
<sequence length="192" mass="21724">MSTSPPLWTLQYADDEELGDAYVLGFKDLLELRMVARLVAEGVSLQAVRATIKVAREQLGDYPLQSKRFLSDGKRIFMEAVGGTGQRPRLLDVRGRQFVFDDIVRPSLFEDVEFDRHGHAVRWFPVPQKRLIVLDPARRCGQPILLSCNVATDTLFFSYLAEKGATDFVAGIWHVTPREVMAAVEFERRIAA</sequence>
<protein>
    <recommendedName>
        <fullName evidence="3">DUF433 domain-containing protein</fullName>
    </recommendedName>
</protein>
<gene>
    <name evidence="1" type="ORF">CDN99_20355</name>
</gene>
<name>A0A246J203_9BURK</name>
<comment type="caution">
    <text evidence="1">The sequence shown here is derived from an EMBL/GenBank/DDBJ whole genome shotgun (WGS) entry which is preliminary data.</text>
</comment>
<dbReference type="Proteomes" id="UP000197468">
    <property type="component" value="Unassembled WGS sequence"/>
</dbReference>
<evidence type="ECO:0000313" key="2">
    <source>
        <dbReference type="Proteomes" id="UP000197468"/>
    </source>
</evidence>
<reference evidence="1 2" key="1">
    <citation type="journal article" date="2008" name="Int. J. Syst. Evol. Microbiol.">
        <title>Description of Roseateles aquatilis sp. nov. and Roseateles terrae sp. nov., in the class Betaproteobacteria, and emended description of the genus Roseateles.</title>
        <authorList>
            <person name="Gomila M."/>
            <person name="Bowien B."/>
            <person name="Falsen E."/>
            <person name="Moore E.R."/>
            <person name="Lalucat J."/>
        </authorList>
    </citation>
    <scope>NUCLEOTIDE SEQUENCE [LARGE SCALE GENOMIC DNA]</scope>
    <source>
        <strain evidence="1 2">CCUG 48205</strain>
    </source>
</reference>
<dbReference type="AlphaFoldDB" id="A0A246J203"/>
<accession>A0A246J203</accession>